<feature type="binding site" evidence="7">
    <location>
        <begin position="90"/>
        <end position="92"/>
    </location>
    <ligand>
        <name>5-amino-6-(D-ribitylamino)uracil</name>
        <dbReference type="ChEBI" id="CHEBI:15934"/>
    </ligand>
</feature>
<dbReference type="SUPFAM" id="SSF52121">
    <property type="entry name" value="Lumazine synthase"/>
    <property type="match status" value="1"/>
</dbReference>
<protein>
    <recommendedName>
        <fullName evidence="3 7">6,7-dimethyl-8-ribityllumazine synthase</fullName>
        <shortName evidence="7">DMRL synthase</shortName>
        <shortName evidence="7">LS</shortName>
        <shortName evidence="7">Lumazine synthase</shortName>
        <ecNumber evidence="3 7">2.5.1.78</ecNumber>
    </recommendedName>
</protein>
<comment type="function">
    <text evidence="7">Catalyzes the formation of 6,7-dimethyl-8-ribityllumazine by condensation of 5-amino-6-(D-ribitylamino)uracil with 3,4-dihydroxy-2-butanone 4-phosphate. This is the penultimate step in the biosynthesis of riboflavin.</text>
</comment>
<dbReference type="EMBL" id="BPQR01000031">
    <property type="protein sequence ID" value="GJE06588.1"/>
    <property type="molecule type" value="Genomic_DNA"/>
</dbReference>
<dbReference type="Proteomes" id="UP001055102">
    <property type="component" value="Unassembled WGS sequence"/>
</dbReference>
<evidence type="ECO:0000313" key="8">
    <source>
        <dbReference type="EMBL" id="GJE06588.1"/>
    </source>
</evidence>
<keyword evidence="9" id="KW-1185">Reference proteome</keyword>
<dbReference type="InterPro" id="IPR036467">
    <property type="entry name" value="LS/RS_sf"/>
</dbReference>
<dbReference type="PANTHER" id="PTHR21058">
    <property type="entry name" value="6,7-DIMETHYL-8-RIBITYLLUMAZINE SYNTHASE DMRL SYNTHASE LUMAZINE SYNTHASE"/>
    <property type="match status" value="1"/>
</dbReference>
<evidence type="ECO:0000256" key="4">
    <source>
        <dbReference type="ARBA" id="ARBA00022619"/>
    </source>
</evidence>
<feature type="binding site" evidence="7">
    <location>
        <position position="30"/>
    </location>
    <ligand>
        <name>5-amino-6-(D-ribitylamino)uracil</name>
        <dbReference type="ChEBI" id="CHEBI:15934"/>
    </ligand>
</feature>
<feature type="binding site" evidence="7">
    <location>
        <position position="137"/>
    </location>
    <ligand>
        <name>(2S)-2-hydroxy-3-oxobutyl phosphate</name>
        <dbReference type="ChEBI" id="CHEBI:58830"/>
    </ligand>
</feature>
<dbReference type="HAMAP" id="MF_00178">
    <property type="entry name" value="Lumazine_synth"/>
    <property type="match status" value="1"/>
</dbReference>
<evidence type="ECO:0000256" key="2">
    <source>
        <dbReference type="ARBA" id="ARBA00007424"/>
    </source>
</evidence>
<proteinExistence type="inferred from homology"/>
<evidence type="ECO:0000313" key="9">
    <source>
        <dbReference type="Proteomes" id="UP001055102"/>
    </source>
</evidence>
<feature type="active site" description="Proton donor" evidence="7">
    <location>
        <position position="98"/>
    </location>
</feature>
<accession>A0ABQ4SXG3</accession>
<dbReference type="InterPro" id="IPR034964">
    <property type="entry name" value="LS"/>
</dbReference>
<organism evidence="8 9">
    <name type="scientific">Methylobacterium jeotgali</name>
    <dbReference type="NCBI Taxonomy" id="381630"/>
    <lineage>
        <taxon>Bacteria</taxon>
        <taxon>Pseudomonadati</taxon>
        <taxon>Pseudomonadota</taxon>
        <taxon>Alphaproteobacteria</taxon>
        <taxon>Hyphomicrobiales</taxon>
        <taxon>Methylobacteriaceae</taxon>
        <taxon>Methylobacterium</taxon>
    </lineage>
</organism>
<keyword evidence="4 7" id="KW-0686">Riboflavin biosynthesis</keyword>
<keyword evidence="5 7" id="KW-0808">Transferase</keyword>
<gene>
    <name evidence="7 8" type="primary">ribH</name>
    <name evidence="8" type="ORF">AOPFMNJM_1910</name>
</gene>
<comment type="similarity">
    <text evidence="2 7">Belongs to the DMRL synthase family.</text>
</comment>
<feature type="binding site" evidence="7">
    <location>
        <begin position="95"/>
        <end position="96"/>
    </location>
    <ligand>
        <name>(2S)-2-hydroxy-3-oxobutyl phosphate</name>
        <dbReference type="ChEBI" id="CHEBI:58830"/>
    </ligand>
</feature>
<evidence type="ECO:0000256" key="7">
    <source>
        <dbReference type="HAMAP-Rule" id="MF_00178"/>
    </source>
</evidence>
<sequence>MVSTAPTPRRDKAVGPSLKGARVLVVEARFYDDLADELLAGAQGAIDAAGAKAFTVSVPGALEIPATIAILVEAAERAGEPYDAAVALGCVIRGETGHYDIVAGESSRALMDLSVALRLPLGNGILTVENEAQAHARARVAEMNKGGGAAEAALSVLALKRAAEAAVAAVASSRDGSQSVEV</sequence>
<reference evidence="8" key="2">
    <citation type="submission" date="2021-08" db="EMBL/GenBank/DDBJ databases">
        <authorList>
            <person name="Tani A."/>
            <person name="Ola A."/>
            <person name="Ogura Y."/>
            <person name="Katsura K."/>
            <person name="Hayashi T."/>
        </authorList>
    </citation>
    <scope>NUCLEOTIDE SEQUENCE</scope>
    <source>
        <strain evidence="8">LMG 23639</strain>
    </source>
</reference>
<comment type="pathway">
    <text evidence="1 7">Cofactor biosynthesis; riboflavin biosynthesis; riboflavin from 2-hydroxy-3-oxobutyl phosphate and 5-amino-6-(D-ribitylamino)uracil: step 1/2.</text>
</comment>
<evidence type="ECO:0000256" key="1">
    <source>
        <dbReference type="ARBA" id="ARBA00004917"/>
    </source>
</evidence>
<feature type="binding site" evidence="7">
    <location>
        <begin position="61"/>
        <end position="63"/>
    </location>
    <ligand>
        <name>5-amino-6-(D-ribitylamino)uracil</name>
        <dbReference type="ChEBI" id="CHEBI:15934"/>
    </ligand>
</feature>
<evidence type="ECO:0000256" key="5">
    <source>
        <dbReference type="ARBA" id="ARBA00022679"/>
    </source>
</evidence>
<dbReference type="Gene3D" id="3.40.50.960">
    <property type="entry name" value="Lumazine/riboflavin synthase"/>
    <property type="match status" value="1"/>
</dbReference>
<dbReference type="RefSeq" id="WP_238275354.1">
    <property type="nucleotide sequence ID" value="NZ_BPQR01000031.1"/>
</dbReference>
<evidence type="ECO:0000256" key="3">
    <source>
        <dbReference type="ARBA" id="ARBA00012664"/>
    </source>
</evidence>
<dbReference type="CDD" id="cd09209">
    <property type="entry name" value="Lumazine_synthase-I"/>
    <property type="match status" value="1"/>
</dbReference>
<comment type="caution">
    <text evidence="8">The sequence shown here is derived from an EMBL/GenBank/DDBJ whole genome shotgun (WGS) entry which is preliminary data.</text>
</comment>
<name>A0ABQ4SXG3_9HYPH</name>
<dbReference type="Pfam" id="PF00885">
    <property type="entry name" value="DMRL_synthase"/>
    <property type="match status" value="1"/>
</dbReference>
<reference evidence="8" key="1">
    <citation type="journal article" date="2021" name="Front. Microbiol.">
        <title>Comprehensive Comparative Genomics and Phenotyping of Methylobacterium Species.</title>
        <authorList>
            <person name="Alessa O."/>
            <person name="Ogura Y."/>
            <person name="Fujitani Y."/>
            <person name="Takami H."/>
            <person name="Hayashi T."/>
            <person name="Sahin N."/>
            <person name="Tani A."/>
        </authorList>
    </citation>
    <scope>NUCLEOTIDE SEQUENCE</scope>
    <source>
        <strain evidence="8">LMG 23639</strain>
    </source>
</reference>
<evidence type="ECO:0000256" key="6">
    <source>
        <dbReference type="ARBA" id="ARBA00048785"/>
    </source>
</evidence>
<feature type="binding site" evidence="7">
    <location>
        <position position="123"/>
    </location>
    <ligand>
        <name>5-amino-6-(D-ribitylamino)uracil</name>
        <dbReference type="ChEBI" id="CHEBI:15934"/>
    </ligand>
</feature>
<dbReference type="EC" id="2.5.1.78" evidence="3 7"/>
<dbReference type="InterPro" id="IPR002180">
    <property type="entry name" value="LS/RS"/>
</dbReference>
<comment type="catalytic activity">
    <reaction evidence="6 7">
        <text>(2S)-2-hydroxy-3-oxobutyl phosphate + 5-amino-6-(D-ribitylamino)uracil = 6,7-dimethyl-8-(1-D-ribityl)lumazine + phosphate + 2 H2O + H(+)</text>
        <dbReference type="Rhea" id="RHEA:26152"/>
        <dbReference type="ChEBI" id="CHEBI:15377"/>
        <dbReference type="ChEBI" id="CHEBI:15378"/>
        <dbReference type="ChEBI" id="CHEBI:15934"/>
        <dbReference type="ChEBI" id="CHEBI:43474"/>
        <dbReference type="ChEBI" id="CHEBI:58201"/>
        <dbReference type="ChEBI" id="CHEBI:58830"/>
        <dbReference type="EC" id="2.5.1.78"/>
    </reaction>
</comment>
<dbReference type="NCBIfam" id="TIGR00114">
    <property type="entry name" value="lumazine-synth"/>
    <property type="match status" value="1"/>
</dbReference>
<dbReference type="PANTHER" id="PTHR21058:SF0">
    <property type="entry name" value="6,7-DIMETHYL-8-RIBITYLLUMAZINE SYNTHASE"/>
    <property type="match status" value="1"/>
</dbReference>